<dbReference type="GO" id="GO:0005829">
    <property type="term" value="C:cytosol"/>
    <property type="evidence" value="ECO:0007669"/>
    <property type="project" value="TreeGrafter"/>
</dbReference>
<dbReference type="RefSeq" id="YP_002517842.1">
    <property type="nucleotide sequence ID" value="NC_011916.1"/>
</dbReference>
<dbReference type="OrthoDB" id="9805913at2"/>
<dbReference type="KEGG" id="ccs:CCNA_02469"/>
<gene>
    <name evidence="6" type="ordered locus">CCNA_02469</name>
</gene>
<sequence>MRPFSIPTSHDHGPNGYALIHGLETPPTGQAPPPLPAEMLRHHARLTKVLTPRYGPTDGPDIAQDTWLLGATDGHAKNFSVALDPGGRFRLKPLYDILSVQPLVDAGQVRHNQYKLSMAVGHNRHYAAGSIRPRHFIQTARRAEIGQRVVEAVLEALGQRTPAALEAVEAGLPAEFPVGLVNSTLAGVHARLQIVRRG</sequence>
<feature type="domain" description="HipA-like C-terminal" evidence="5">
    <location>
        <begin position="67"/>
        <end position="163"/>
    </location>
</feature>
<dbReference type="SMR" id="A0A0H3C956"/>
<dbReference type="RefSeq" id="WP_010920244.1">
    <property type="nucleotide sequence ID" value="NC_011916.1"/>
</dbReference>
<evidence type="ECO:0000256" key="4">
    <source>
        <dbReference type="SAM" id="MobiDB-lite"/>
    </source>
</evidence>
<accession>A0A0H3C956</accession>
<evidence type="ECO:0000256" key="2">
    <source>
        <dbReference type="ARBA" id="ARBA00022679"/>
    </source>
</evidence>
<keyword evidence="7" id="KW-1185">Reference proteome</keyword>
<dbReference type="GeneID" id="7330621"/>
<keyword evidence="3" id="KW-0418">Kinase</keyword>
<evidence type="ECO:0000259" key="5">
    <source>
        <dbReference type="Pfam" id="PF07804"/>
    </source>
</evidence>
<feature type="region of interest" description="Disordered" evidence="4">
    <location>
        <begin position="1"/>
        <end position="35"/>
    </location>
</feature>
<protein>
    <submittedName>
        <fullName evidence="6">Protein hipA</fullName>
    </submittedName>
</protein>
<evidence type="ECO:0000313" key="7">
    <source>
        <dbReference type="Proteomes" id="UP000001364"/>
    </source>
</evidence>
<comment type="similarity">
    <text evidence="1">Belongs to the HipA Ser/Thr kinase family.</text>
</comment>
<evidence type="ECO:0000313" key="6">
    <source>
        <dbReference type="EMBL" id="ACL95934.1"/>
    </source>
</evidence>
<dbReference type="HOGENOM" id="CLU_1376019_0_0_5"/>
<dbReference type="PANTHER" id="PTHR37419">
    <property type="entry name" value="SERINE/THREONINE-PROTEIN KINASE TOXIN HIPA"/>
    <property type="match status" value="1"/>
</dbReference>
<dbReference type="Pfam" id="PF07804">
    <property type="entry name" value="HipA_C"/>
    <property type="match status" value="1"/>
</dbReference>
<dbReference type="PANTHER" id="PTHR37419:SF1">
    <property type="entry name" value="SERINE_THREONINE-PROTEIN KINASE TOXIN HIPA"/>
    <property type="match status" value="1"/>
</dbReference>
<name>A0A0H3C956_CAUVN</name>
<evidence type="ECO:0000256" key="1">
    <source>
        <dbReference type="ARBA" id="ARBA00010164"/>
    </source>
</evidence>
<dbReference type="AlphaFoldDB" id="A0A0H3C956"/>
<dbReference type="EMBL" id="CP001340">
    <property type="protein sequence ID" value="ACL95934.1"/>
    <property type="molecule type" value="Genomic_DNA"/>
</dbReference>
<proteinExistence type="inferred from homology"/>
<evidence type="ECO:0000256" key="3">
    <source>
        <dbReference type="ARBA" id="ARBA00022777"/>
    </source>
</evidence>
<organism evidence="6 7">
    <name type="scientific">Caulobacter vibrioides (strain NA1000 / CB15N)</name>
    <name type="common">Caulobacter crescentus</name>
    <dbReference type="NCBI Taxonomy" id="565050"/>
    <lineage>
        <taxon>Bacteria</taxon>
        <taxon>Pseudomonadati</taxon>
        <taxon>Pseudomonadota</taxon>
        <taxon>Alphaproteobacteria</taxon>
        <taxon>Caulobacterales</taxon>
        <taxon>Caulobacteraceae</taxon>
        <taxon>Caulobacter</taxon>
    </lineage>
</organism>
<dbReference type="InterPro" id="IPR052028">
    <property type="entry name" value="HipA_Ser/Thr_kinase"/>
</dbReference>
<keyword evidence="2" id="KW-0808">Transferase</keyword>
<reference evidence="6 7" key="1">
    <citation type="journal article" date="2010" name="J. Bacteriol.">
        <title>The genetic basis of laboratory adaptation in Caulobacter crescentus.</title>
        <authorList>
            <person name="Marks M.E."/>
            <person name="Castro-Rojas C.M."/>
            <person name="Teiling C."/>
            <person name="Du L."/>
            <person name="Kapatral V."/>
            <person name="Walunas T.L."/>
            <person name="Crosson S."/>
        </authorList>
    </citation>
    <scope>NUCLEOTIDE SEQUENCE [LARGE SCALE GENOMIC DNA]</scope>
    <source>
        <strain evidence="7">NA1000 / CB15N</strain>
    </source>
</reference>
<dbReference type="Proteomes" id="UP000001364">
    <property type="component" value="Chromosome"/>
</dbReference>
<dbReference type="GO" id="GO:0004674">
    <property type="term" value="F:protein serine/threonine kinase activity"/>
    <property type="evidence" value="ECO:0007669"/>
    <property type="project" value="TreeGrafter"/>
</dbReference>
<dbReference type="InterPro" id="IPR012893">
    <property type="entry name" value="HipA-like_C"/>
</dbReference>
<dbReference type="PhylomeDB" id="A0A0H3C956"/>
<dbReference type="PATRIC" id="fig|565050.3.peg.2423"/>